<feature type="region of interest" description="Disordered" evidence="1">
    <location>
        <begin position="428"/>
        <end position="448"/>
    </location>
</feature>
<dbReference type="OMA" id="DICKYNI"/>
<gene>
    <name evidence="2" type="ORF">CMU_002120</name>
</gene>
<keyword evidence="3" id="KW-1185">Reference proteome</keyword>
<evidence type="ECO:0000256" key="1">
    <source>
        <dbReference type="SAM" id="MobiDB-lite"/>
    </source>
</evidence>
<evidence type="ECO:0000313" key="2">
    <source>
        <dbReference type="EMBL" id="EEA07341.1"/>
    </source>
</evidence>
<evidence type="ECO:0000313" key="3">
    <source>
        <dbReference type="Proteomes" id="UP000001460"/>
    </source>
</evidence>
<dbReference type="SUPFAM" id="SSF55961">
    <property type="entry name" value="Bet v1-like"/>
    <property type="match status" value="1"/>
</dbReference>
<protein>
    <recommendedName>
        <fullName evidence="4">START domain-containing protein</fullName>
    </recommendedName>
</protein>
<dbReference type="EMBL" id="DS989732">
    <property type="protein sequence ID" value="EEA07341.1"/>
    <property type="molecule type" value="Genomic_DNA"/>
</dbReference>
<sequence length="776" mass="89181">MKYLNAILEKLRNKYNKETENGIGIYIMKELTSTITCSTLFMTSKEYIDNDLFDCDPNVLDICTFGLEPSKRLEPSKVLSNTSLNSISDNKSLIIHEYMTINSDNRIIRPMSPSNSISSILTTTDICKYNISYDNLDMNLLEIIPNLDKLELLYKEIHNSLNKNLSIQAYSLFMKLTYLLLEVLEKLEYIGYKVKIEIELLINNGEKIGNEVFNNTQSQQGTHSFLKRIQNRNNLGSISNNKNIIELVELTQSGIPFKSVNNNYQHNNSKRWRINQKSSDNNININTSKSKIYLEPYPLFPKILNKKKRSCKLNLEPNSNYNFDTYSRFYKLEEFPCIIFSYNCQSIYNKCFADSSHRNLALEYIKFPTKVNCIGLGNNNPLANFIKQIVTDMHLHRLRFTIFKCSESYRGLISALRIRQSYSKTNNNEQEDHNFLQNKSNNSSEISDDESDIYNELYKGNQNPEWNTLDDSNIGMWWAMDSNSEFKVLCDFTVDTNVVNVISIVNESNLHSHWAPFVTNSECISYIGLYSQLISHSSSLPWPIGLCQCSLYCVAVDICRSSNNQPCVIITAVSFPDKADSACGIKTKDQPNNVSKLDILSLCFVIQPFGGNNLKTRISFISKSLIPIPSFVPKAVPSFIAKQIGKCLFNNLMRIIRNFESSPFYERILDDVEFYEFVRNRLNINSESGVINNINNPIFDINLNYKDINYFNKDEDKSYISVTMNILHTSYSMETSDEDIAYTPGVLNSKDILKDTFDNTLDPQISKVIGYLFPNF</sequence>
<dbReference type="OrthoDB" id="341780at2759"/>
<dbReference type="Gene3D" id="3.30.530.20">
    <property type="match status" value="1"/>
</dbReference>
<organism evidence="2 3">
    <name type="scientific">Cryptosporidium muris (strain RN66)</name>
    <dbReference type="NCBI Taxonomy" id="441375"/>
    <lineage>
        <taxon>Eukaryota</taxon>
        <taxon>Sar</taxon>
        <taxon>Alveolata</taxon>
        <taxon>Apicomplexa</taxon>
        <taxon>Conoidasida</taxon>
        <taxon>Coccidia</taxon>
        <taxon>Eucoccidiorida</taxon>
        <taxon>Eimeriorina</taxon>
        <taxon>Cryptosporidiidae</taxon>
        <taxon>Cryptosporidium</taxon>
    </lineage>
</organism>
<dbReference type="VEuPathDB" id="CryptoDB:CMU_002120"/>
<dbReference type="AlphaFoldDB" id="B6AGK0"/>
<dbReference type="InterPro" id="IPR023393">
    <property type="entry name" value="START-like_dom_sf"/>
</dbReference>
<name>B6AGK0_CRYMR</name>
<accession>B6AGK0</accession>
<reference evidence="2" key="1">
    <citation type="submission" date="2008-06" db="EMBL/GenBank/DDBJ databases">
        <authorList>
            <person name="Lorenzi H."/>
            <person name="Inman J."/>
            <person name="Miller J."/>
            <person name="Schobel S."/>
            <person name="Amedeo P."/>
            <person name="Caler E.V."/>
            <person name="da Silva J."/>
        </authorList>
    </citation>
    <scope>NUCLEOTIDE SEQUENCE [LARGE SCALE GENOMIC DNA]</scope>
    <source>
        <strain evidence="2">RN66</strain>
    </source>
</reference>
<dbReference type="Proteomes" id="UP000001460">
    <property type="component" value="Unassembled WGS sequence"/>
</dbReference>
<dbReference type="GeneID" id="6996634"/>
<dbReference type="RefSeq" id="XP_002141690.1">
    <property type="nucleotide sequence ID" value="XM_002141654.1"/>
</dbReference>
<proteinExistence type="predicted"/>
<evidence type="ECO:0008006" key="4">
    <source>
        <dbReference type="Google" id="ProtNLM"/>
    </source>
</evidence>